<dbReference type="Gene3D" id="3.40.50.720">
    <property type="entry name" value="NAD(P)-binding Rossmann-like Domain"/>
    <property type="match status" value="1"/>
</dbReference>
<dbReference type="InterPro" id="IPR023318">
    <property type="entry name" value="Ub_act_enz_dom_a_sf"/>
</dbReference>
<evidence type="ECO:0000256" key="4">
    <source>
        <dbReference type="ARBA" id="ARBA00043952"/>
    </source>
</evidence>
<dbReference type="PANTHER" id="PTHR10953">
    <property type="entry name" value="UBIQUITIN-ACTIVATING ENZYME E1"/>
    <property type="match status" value="1"/>
</dbReference>
<comment type="pathway">
    <text evidence="4">Protein modification.</text>
</comment>
<keyword evidence="2" id="KW-0833">Ubl conjugation pathway</keyword>
<feature type="domain" description="THIF-type NAD/FAD binding fold" evidence="5">
    <location>
        <begin position="45"/>
        <end position="327"/>
    </location>
</feature>
<dbReference type="GO" id="GO:0019948">
    <property type="term" value="F:SUMO activating enzyme activity"/>
    <property type="evidence" value="ECO:0007669"/>
    <property type="project" value="TreeGrafter"/>
</dbReference>
<protein>
    <submittedName>
        <fullName evidence="6">Uba2</fullName>
    </submittedName>
</protein>
<dbReference type="GO" id="GO:0005524">
    <property type="term" value="F:ATP binding"/>
    <property type="evidence" value="ECO:0007669"/>
    <property type="project" value="UniProtKB-KW"/>
</dbReference>
<dbReference type="EMBL" id="MNPJ01000012">
    <property type="protein sequence ID" value="OQS55246.1"/>
    <property type="molecule type" value="Genomic_DNA"/>
</dbReference>
<dbReference type="VEuPathDB" id="MicrosporidiaDB:EHP00_608"/>
<keyword evidence="7" id="KW-1185">Reference proteome</keyword>
<dbReference type="SUPFAM" id="SSF69572">
    <property type="entry name" value="Activating enzymes of the ubiquitin-like proteins"/>
    <property type="match status" value="1"/>
</dbReference>
<evidence type="ECO:0000256" key="1">
    <source>
        <dbReference type="ARBA" id="ARBA00022741"/>
    </source>
</evidence>
<dbReference type="InterPro" id="IPR045886">
    <property type="entry name" value="ThiF/MoeB/HesA"/>
</dbReference>
<evidence type="ECO:0000256" key="3">
    <source>
        <dbReference type="ARBA" id="ARBA00022840"/>
    </source>
</evidence>
<keyword evidence="3" id="KW-0067">ATP-binding</keyword>
<evidence type="ECO:0000259" key="5">
    <source>
        <dbReference type="Pfam" id="PF00899"/>
    </source>
</evidence>
<evidence type="ECO:0000256" key="2">
    <source>
        <dbReference type="ARBA" id="ARBA00022786"/>
    </source>
</evidence>
<dbReference type="GO" id="GO:0005737">
    <property type="term" value="C:cytoplasm"/>
    <property type="evidence" value="ECO:0007669"/>
    <property type="project" value="TreeGrafter"/>
</dbReference>
<comment type="caution">
    <text evidence="6">The sequence shown here is derived from an EMBL/GenBank/DDBJ whole genome shotgun (WGS) entry which is preliminary data.</text>
</comment>
<dbReference type="Pfam" id="PF00899">
    <property type="entry name" value="ThiF"/>
    <property type="match status" value="1"/>
</dbReference>
<dbReference type="InterPro" id="IPR035985">
    <property type="entry name" value="Ubiquitin-activating_enz"/>
</dbReference>
<reference evidence="6 7" key="1">
    <citation type="journal article" date="2017" name="Environ. Microbiol.">
        <title>Decay of the glycolytic pathway and adaptation to intranuclear parasitism within Enterocytozoonidae microsporidia.</title>
        <authorList>
            <person name="Wiredu Boakye D."/>
            <person name="Jaroenlak P."/>
            <person name="Prachumwat A."/>
            <person name="Williams T.A."/>
            <person name="Bateman K.S."/>
            <person name="Itsathitphaisarn O."/>
            <person name="Sritunyalucksana K."/>
            <person name="Paszkiewicz K.H."/>
            <person name="Moore K.A."/>
            <person name="Stentiford G.D."/>
            <person name="Williams B.A."/>
        </authorList>
    </citation>
    <scope>NUCLEOTIDE SEQUENCE [LARGE SCALE GENOMIC DNA]</scope>
    <source>
        <strain evidence="6 7">TH1</strain>
    </source>
</reference>
<dbReference type="InterPro" id="IPR000594">
    <property type="entry name" value="ThiF_NAD_FAD-bd"/>
</dbReference>
<name>A0A1W0E7Q5_9MICR</name>
<organism evidence="6 7">
    <name type="scientific">Ecytonucleospora hepatopenaei</name>
    <dbReference type="NCBI Taxonomy" id="646526"/>
    <lineage>
        <taxon>Eukaryota</taxon>
        <taxon>Fungi</taxon>
        <taxon>Fungi incertae sedis</taxon>
        <taxon>Microsporidia</taxon>
        <taxon>Enterocytozoonidae</taxon>
        <taxon>Ecytonucleospora</taxon>
    </lineage>
</organism>
<dbReference type="PANTHER" id="PTHR10953:SF5">
    <property type="entry name" value="SUMO-ACTIVATING ENZYME SUBUNIT 2"/>
    <property type="match status" value="1"/>
</dbReference>
<evidence type="ECO:0000313" key="7">
    <source>
        <dbReference type="Proteomes" id="UP000192758"/>
    </source>
</evidence>
<sequence length="431" mass="50725">MIHDNILNLSDESTENDENKVNKIKNCQNITENKKFLELHDKLLKKRVLNVLVVGCGGIGCELVKILHNQKYFKYTLIDYDSVDITNLNRQFYFSKNSVGKPKSLVMGRKMKCKFYNKKIEDCDSFKFWKSFNVVFNCLDNNKARSYVNKRCFLFDIPLIDGGSAGWFGQSYLFAGGFECFDCLPIKTQKTFPICTVKNKPTTFEHCLAWGQFVYDENMQQDSEIINEIENIMDLYNKEFTIKRKKYYTENIKNTGYTHFCITKYKDTLNLDKNNFIYSLAFLRAIKHKIEPKLFIDATTFINNIIPSICTTNAIIAASMVKSLFNVKNYFLAENLLEVKPQYKNQECTTCKMPGYICKFNRKMCLNDIYNRYNYDKIVYNNEEILLKNNETSLIDFNHIFCVIFRKSYVANIYFEFTNTNRLTLEIKRLK</sequence>
<accession>A0A1W0E7Q5</accession>
<dbReference type="GO" id="GO:0031510">
    <property type="term" value="C:SUMO activating enzyme complex"/>
    <property type="evidence" value="ECO:0007669"/>
    <property type="project" value="TreeGrafter"/>
</dbReference>
<evidence type="ECO:0000313" key="6">
    <source>
        <dbReference type="EMBL" id="OQS55246.1"/>
    </source>
</evidence>
<gene>
    <name evidence="6" type="primary">uba2</name>
    <name evidence="6" type="ORF">EHP00_608</name>
</gene>
<dbReference type="AlphaFoldDB" id="A0A1W0E7Q5"/>
<dbReference type="STRING" id="646526.A0A1W0E7Q5"/>
<dbReference type="OrthoDB" id="10255449at2759"/>
<dbReference type="Proteomes" id="UP000192758">
    <property type="component" value="Unassembled WGS sequence"/>
</dbReference>
<dbReference type="GO" id="GO:0016925">
    <property type="term" value="P:protein sumoylation"/>
    <property type="evidence" value="ECO:0007669"/>
    <property type="project" value="TreeGrafter"/>
</dbReference>
<proteinExistence type="predicted"/>
<dbReference type="Gene3D" id="1.10.10.520">
    <property type="entry name" value="Ubiquitin activating enzymes (Uba3). Chain: B, domain 2"/>
    <property type="match status" value="1"/>
</dbReference>
<keyword evidence="1" id="KW-0547">Nucleotide-binding</keyword>